<accession>A0A0E9Q875</accession>
<name>A0A0E9Q875_ANGAN</name>
<protein>
    <submittedName>
        <fullName evidence="1">Uncharacterized protein</fullName>
    </submittedName>
</protein>
<dbReference type="AlphaFoldDB" id="A0A0E9Q875"/>
<reference evidence="1" key="2">
    <citation type="journal article" date="2015" name="Fish Shellfish Immunol.">
        <title>Early steps in the European eel (Anguilla anguilla)-Vibrio vulnificus interaction in the gills: Role of the RtxA13 toxin.</title>
        <authorList>
            <person name="Callol A."/>
            <person name="Pajuelo D."/>
            <person name="Ebbesson L."/>
            <person name="Teles M."/>
            <person name="MacKenzie S."/>
            <person name="Amaro C."/>
        </authorList>
    </citation>
    <scope>NUCLEOTIDE SEQUENCE</scope>
</reference>
<proteinExistence type="predicted"/>
<evidence type="ECO:0000313" key="1">
    <source>
        <dbReference type="EMBL" id="JAH12293.1"/>
    </source>
</evidence>
<dbReference type="EMBL" id="GBXM01096284">
    <property type="protein sequence ID" value="JAH12293.1"/>
    <property type="molecule type" value="Transcribed_RNA"/>
</dbReference>
<sequence>MRFSFFIIWFLSGNNMVNFKCFFVEYLFCIKLKIYPVTVLLH</sequence>
<organism evidence="1">
    <name type="scientific">Anguilla anguilla</name>
    <name type="common">European freshwater eel</name>
    <name type="synonym">Muraena anguilla</name>
    <dbReference type="NCBI Taxonomy" id="7936"/>
    <lineage>
        <taxon>Eukaryota</taxon>
        <taxon>Metazoa</taxon>
        <taxon>Chordata</taxon>
        <taxon>Craniata</taxon>
        <taxon>Vertebrata</taxon>
        <taxon>Euteleostomi</taxon>
        <taxon>Actinopterygii</taxon>
        <taxon>Neopterygii</taxon>
        <taxon>Teleostei</taxon>
        <taxon>Anguilliformes</taxon>
        <taxon>Anguillidae</taxon>
        <taxon>Anguilla</taxon>
    </lineage>
</organism>
<reference evidence="1" key="1">
    <citation type="submission" date="2014-11" db="EMBL/GenBank/DDBJ databases">
        <authorList>
            <person name="Amaro Gonzalez C."/>
        </authorList>
    </citation>
    <scope>NUCLEOTIDE SEQUENCE</scope>
</reference>